<reference evidence="2 3" key="1">
    <citation type="submission" date="2024-05" db="EMBL/GenBank/DDBJ databases">
        <authorList>
            <person name="Liu Q."/>
            <person name="Xin Y.-H."/>
        </authorList>
    </citation>
    <scope>NUCLEOTIDE SEQUENCE [LARGE SCALE GENOMIC DNA]</scope>
    <source>
        <strain evidence="2 3">CGMCC 1.15349</strain>
    </source>
</reference>
<dbReference type="EMBL" id="JBDIMF010000001">
    <property type="protein sequence ID" value="MEN2785594.1"/>
    <property type="molecule type" value="Genomic_DNA"/>
</dbReference>
<keyword evidence="2" id="KW-0067">ATP-binding</keyword>
<organism evidence="2 3">
    <name type="scientific">Sphingomonas qilianensis</name>
    <dbReference type="NCBI Taxonomy" id="1736690"/>
    <lineage>
        <taxon>Bacteria</taxon>
        <taxon>Pseudomonadati</taxon>
        <taxon>Pseudomonadota</taxon>
        <taxon>Alphaproteobacteria</taxon>
        <taxon>Sphingomonadales</taxon>
        <taxon>Sphingomonadaceae</taxon>
        <taxon>Sphingomonas</taxon>
    </lineage>
</organism>
<dbReference type="SUPFAM" id="SSF52540">
    <property type="entry name" value="P-loop containing nucleoside triphosphate hydrolases"/>
    <property type="match status" value="1"/>
</dbReference>
<dbReference type="Pfam" id="PF13191">
    <property type="entry name" value="AAA_16"/>
    <property type="match status" value="1"/>
</dbReference>
<protein>
    <submittedName>
        <fullName evidence="2">ATP-binding protein</fullName>
    </submittedName>
</protein>
<keyword evidence="3" id="KW-1185">Reference proteome</keyword>
<dbReference type="Gene3D" id="3.40.50.300">
    <property type="entry name" value="P-loop containing nucleotide triphosphate hydrolases"/>
    <property type="match status" value="1"/>
</dbReference>
<gene>
    <name evidence="2" type="ORF">ABC969_04070</name>
</gene>
<dbReference type="Proteomes" id="UP001404104">
    <property type="component" value="Unassembled WGS sequence"/>
</dbReference>
<keyword evidence="2" id="KW-0547">Nucleotide-binding</keyword>
<dbReference type="GO" id="GO:0005524">
    <property type="term" value="F:ATP binding"/>
    <property type="evidence" value="ECO:0007669"/>
    <property type="project" value="UniProtKB-KW"/>
</dbReference>
<dbReference type="InterPro" id="IPR041664">
    <property type="entry name" value="AAA_16"/>
</dbReference>
<feature type="domain" description="AAA+ ATPase" evidence="1">
    <location>
        <begin position="95"/>
        <end position="257"/>
    </location>
</feature>
<evidence type="ECO:0000313" key="3">
    <source>
        <dbReference type="Proteomes" id="UP001404104"/>
    </source>
</evidence>
<sequence length="434" mass="46452">MSWQLKKRVSALSRWLNGSSANRPKYARPPVVVPAPDAFVPSEVDPAPVVPQANPLPNRLILGRVFDSAHPVRSREELLGRRRELDELLAATLDFGQHAIVHGARGSGKTSLVRIFGDHADQGGAVVIYMACEPGVSFSELILPYLRAIPTAALRPGAREAFARGLDALPATFGPRAVVELVAEQVSSPVLFILDEFDRITDTVVKADIAAAMKLLSDALATVLFVLVGIARDVSDVVDAHPSLRRHLRTVALGRIEPTSVDALITNGAAAAGLVFDDRARAVIARASCGSPFHVRIFAHHSALAAVRDGSSVVREADARTGLKTALEHWASMNHADAATFVRLVETGQNLHLLERTARRAAVNDRLEQDGSAETAHTNILADAVRAEPGMDTALVFRDSVAPQFLIAFIMLAEVSAPASVPTARQELPDAVDS</sequence>
<name>A0ABU9XP33_9SPHN</name>
<comment type="caution">
    <text evidence="2">The sequence shown here is derived from an EMBL/GenBank/DDBJ whole genome shotgun (WGS) entry which is preliminary data.</text>
</comment>
<dbReference type="RefSeq" id="WP_345863131.1">
    <property type="nucleotide sequence ID" value="NZ_JBDIMF010000001.1"/>
</dbReference>
<dbReference type="PANTHER" id="PTHR34301">
    <property type="entry name" value="DNA-BINDING PROTEIN-RELATED"/>
    <property type="match status" value="1"/>
</dbReference>
<accession>A0ABU9XP33</accession>
<dbReference type="InterPro" id="IPR003593">
    <property type="entry name" value="AAA+_ATPase"/>
</dbReference>
<proteinExistence type="predicted"/>
<evidence type="ECO:0000313" key="2">
    <source>
        <dbReference type="EMBL" id="MEN2785594.1"/>
    </source>
</evidence>
<dbReference type="SMART" id="SM00382">
    <property type="entry name" value="AAA"/>
    <property type="match status" value="1"/>
</dbReference>
<dbReference type="InterPro" id="IPR027417">
    <property type="entry name" value="P-loop_NTPase"/>
</dbReference>
<evidence type="ECO:0000259" key="1">
    <source>
        <dbReference type="SMART" id="SM00382"/>
    </source>
</evidence>
<dbReference type="PANTHER" id="PTHR34301:SF8">
    <property type="entry name" value="ATPASE DOMAIN-CONTAINING PROTEIN"/>
    <property type="match status" value="1"/>
</dbReference>